<name>A0AAV7PVQ6_PLEWA</name>
<dbReference type="InterPro" id="IPR001995">
    <property type="entry name" value="Peptidase_A2_cat"/>
</dbReference>
<evidence type="ECO:0000256" key="1">
    <source>
        <dbReference type="ARBA" id="ARBA00004123"/>
    </source>
</evidence>
<comment type="subcellular location">
    <subcellularLocation>
        <location evidence="2">Cytoplasm</location>
    </subcellularLocation>
    <subcellularLocation>
        <location evidence="1">Nucleus</location>
    </subcellularLocation>
</comment>
<evidence type="ECO:0000256" key="11">
    <source>
        <dbReference type="PROSITE-ProRule" id="PRU00176"/>
    </source>
</evidence>
<dbReference type="GO" id="GO:0005737">
    <property type="term" value="C:cytoplasm"/>
    <property type="evidence" value="ECO:0007669"/>
    <property type="project" value="UniProtKB-SubCell"/>
</dbReference>
<keyword evidence="7 11" id="KW-0694">RNA-binding</keyword>
<evidence type="ECO:0000256" key="9">
    <source>
        <dbReference type="ARBA" id="ARBA00030574"/>
    </source>
</evidence>
<feature type="compositionally biased region" description="Polar residues" evidence="12">
    <location>
        <begin position="354"/>
        <end position="366"/>
    </location>
</feature>
<dbReference type="AlphaFoldDB" id="A0AAV7PVQ6"/>
<feature type="compositionally biased region" description="Low complexity" evidence="12">
    <location>
        <begin position="330"/>
        <end position="347"/>
    </location>
</feature>
<dbReference type="InterPro" id="IPR000504">
    <property type="entry name" value="RRM_dom"/>
</dbReference>
<comment type="caution">
    <text evidence="15">The sequence shown here is derived from an EMBL/GenBank/DDBJ whole genome shotgun (WGS) entry which is preliminary data.</text>
</comment>
<dbReference type="FunFam" id="3.30.70.330:FF:000189">
    <property type="entry name" value="RNA-binding protein 42 isoform X2"/>
    <property type="match status" value="1"/>
</dbReference>
<feature type="compositionally biased region" description="Pro residues" evidence="12">
    <location>
        <begin position="593"/>
        <end position="614"/>
    </location>
</feature>
<dbReference type="GO" id="GO:0005634">
    <property type="term" value="C:nucleus"/>
    <property type="evidence" value="ECO:0007669"/>
    <property type="project" value="UniProtKB-SubCell"/>
</dbReference>
<evidence type="ECO:0000259" key="13">
    <source>
        <dbReference type="PROSITE" id="PS50102"/>
    </source>
</evidence>
<comment type="function">
    <text evidence="10">May bind RNA.</text>
</comment>
<keyword evidence="6" id="KW-0378">Hydrolase</keyword>
<dbReference type="InterPro" id="IPR034215">
    <property type="entry name" value="RBM42_RRM"/>
</dbReference>
<keyword evidence="5" id="KW-0963">Cytoplasm</keyword>
<evidence type="ECO:0000256" key="6">
    <source>
        <dbReference type="ARBA" id="ARBA00022801"/>
    </source>
</evidence>
<keyword evidence="8" id="KW-0539">Nucleus</keyword>
<evidence type="ECO:0000256" key="2">
    <source>
        <dbReference type="ARBA" id="ARBA00004496"/>
    </source>
</evidence>
<feature type="compositionally biased region" description="Low complexity" evidence="12">
    <location>
        <begin position="543"/>
        <end position="579"/>
    </location>
</feature>
<proteinExistence type="inferred from homology"/>
<dbReference type="Proteomes" id="UP001066276">
    <property type="component" value="Chromosome 7"/>
</dbReference>
<feature type="domain" description="RRM" evidence="13">
    <location>
        <begin position="758"/>
        <end position="836"/>
    </location>
</feature>
<dbReference type="EMBL" id="JANPWB010000011">
    <property type="protein sequence ID" value="KAJ1132417.1"/>
    <property type="molecule type" value="Genomic_DNA"/>
</dbReference>
<comment type="similarity">
    <text evidence="3">Belongs to the RRM RBM42 family.</text>
</comment>
<feature type="compositionally biased region" description="Pro residues" evidence="12">
    <location>
        <begin position="380"/>
        <end position="390"/>
    </location>
</feature>
<evidence type="ECO:0000256" key="4">
    <source>
        <dbReference type="ARBA" id="ARBA00015192"/>
    </source>
</evidence>
<feature type="domain" description="Peptidase A2" evidence="14">
    <location>
        <begin position="52"/>
        <end position="91"/>
    </location>
</feature>
<dbReference type="Pfam" id="PF00076">
    <property type="entry name" value="RRM_1"/>
    <property type="match status" value="1"/>
</dbReference>
<keyword evidence="16" id="KW-1185">Reference proteome</keyword>
<accession>A0AAV7PVQ6</accession>
<dbReference type="InterPro" id="IPR012677">
    <property type="entry name" value="Nucleotide-bd_a/b_plait_sf"/>
</dbReference>
<evidence type="ECO:0000256" key="10">
    <source>
        <dbReference type="ARBA" id="ARBA00056959"/>
    </source>
</evidence>
<dbReference type="SMART" id="SM00360">
    <property type="entry name" value="RRM"/>
    <property type="match status" value="1"/>
</dbReference>
<reference evidence="15" key="1">
    <citation type="journal article" date="2022" name="bioRxiv">
        <title>Sequencing and chromosome-scale assembly of the giantPleurodeles waltlgenome.</title>
        <authorList>
            <person name="Brown T."/>
            <person name="Elewa A."/>
            <person name="Iarovenko S."/>
            <person name="Subramanian E."/>
            <person name="Araus A.J."/>
            <person name="Petzold A."/>
            <person name="Susuki M."/>
            <person name="Suzuki K.-i.T."/>
            <person name="Hayashi T."/>
            <person name="Toyoda A."/>
            <person name="Oliveira C."/>
            <person name="Osipova E."/>
            <person name="Leigh N.D."/>
            <person name="Simon A."/>
            <person name="Yun M.H."/>
        </authorList>
    </citation>
    <scope>NUCLEOTIDE SEQUENCE</scope>
    <source>
        <strain evidence="15">20211129_DDA</strain>
        <tissue evidence="15">Liver</tissue>
    </source>
</reference>
<dbReference type="GO" id="GO:0003729">
    <property type="term" value="F:mRNA binding"/>
    <property type="evidence" value="ECO:0007669"/>
    <property type="project" value="InterPro"/>
</dbReference>
<evidence type="ECO:0000256" key="5">
    <source>
        <dbReference type="ARBA" id="ARBA00022490"/>
    </source>
</evidence>
<feature type="region of interest" description="Disordered" evidence="12">
    <location>
        <begin position="330"/>
        <end position="390"/>
    </location>
</feature>
<evidence type="ECO:0000259" key="14">
    <source>
        <dbReference type="PROSITE" id="PS50175"/>
    </source>
</evidence>
<evidence type="ECO:0000256" key="8">
    <source>
        <dbReference type="ARBA" id="ARBA00023242"/>
    </source>
</evidence>
<dbReference type="PANTHER" id="PTHR47640:SF11">
    <property type="entry name" value="RNA-BINDING PROTEIN 42"/>
    <property type="match status" value="1"/>
</dbReference>
<gene>
    <name evidence="15" type="ORF">NDU88_010730</name>
</gene>
<sequence length="857" mass="94423">MEDHFVLSLKEKVSCINKSDTEKTRKGINCTEIDKEPYIPPDCEIVIDGLNVKVLADSGSPYTILSDPFFYENWGDKKLEPNDVKVYGFGGKEIDMLGFFIADIKFLNRAIFGKVYVAIDGLHVIGWRHQKKMGMVLNPNAKNPVYLSDNIQSVQVLNTSTDKLELLLDKFKNVFSKELALKLSRASKIIARLEWMSKLKLFADNMISYIKPDSANVQQAFDLLKEYTGLASYKSGDVRLCAWCWYLSVTGGFGKGSAAALGPGAAMATKSGEEKLKEMEAEMALFEQEVLGAPVTAPPAAPALATPVTPPTVTPVTEAIAPQAAASVAPPVEATAAPPAATPVAPQAEDEVAQQDTAPSASTTSIEGDEPASELAASPPEEPLPVDLPVPAVPVNRPIISTNTYQQVQQTLEARAAAAVVGQIVAPPIPFVGPAGPPPRPPSLRPSFVPHVLQRPVEQQSPIMRPSFVPHVLQRSAGPRHPGMRHPIPHPHQLQHQHPLPPPPHQLPQHPHPHQHMHPHQNPYPPQHAMGHPMQHPMQLSMQHPLQHPHQLPQQHPHQLPPQHLHQLTHQLPHQQHPHQLPHPQPLMSHAIPGPPPPPPPPPPPLMMTHPMPRPPGPQMGPMGPMRPVPPVAPGSTVGPVAPMVPPSRAVIQAAPKMNQTVIQAAPTVYSAPVVKKLEEEIPEPMPIPEEKEIPLIEEMVIGPILPEVDPVQPELVVEPVSEDKKKNKQEKLKRCIRTAAGTNWEDPSLLEWDSDDFRIFCGDLGNEVNDDILARAFSRYPSFLKAKVIRDKRTGKTKGYGFVSFKDPNDYVRAMREMNGKYVGSRPIKLRKSMWKDRNIDVVRKKQKEKKKLGLR</sequence>
<dbReference type="CDD" id="cd12383">
    <property type="entry name" value="RRM_RBM42"/>
    <property type="match status" value="1"/>
</dbReference>
<dbReference type="PROSITE" id="PS00141">
    <property type="entry name" value="ASP_PROTEASE"/>
    <property type="match status" value="1"/>
</dbReference>
<evidence type="ECO:0000313" key="16">
    <source>
        <dbReference type="Proteomes" id="UP001066276"/>
    </source>
</evidence>
<feature type="region of interest" description="Disordered" evidence="12">
    <location>
        <begin position="474"/>
        <end position="614"/>
    </location>
</feature>
<evidence type="ECO:0000256" key="7">
    <source>
        <dbReference type="ARBA" id="ARBA00022884"/>
    </source>
</evidence>
<dbReference type="SUPFAM" id="SSF50630">
    <property type="entry name" value="Acid proteases"/>
    <property type="match status" value="1"/>
</dbReference>
<dbReference type="PANTHER" id="PTHR47640">
    <property type="entry name" value="TRNA SELENOCYSTEINE 1-ASSOCIATED PROTEIN 1-RELATED-RELATED"/>
    <property type="match status" value="1"/>
</dbReference>
<dbReference type="InterPro" id="IPR035979">
    <property type="entry name" value="RBD_domain_sf"/>
</dbReference>
<evidence type="ECO:0000313" key="15">
    <source>
        <dbReference type="EMBL" id="KAJ1132417.1"/>
    </source>
</evidence>
<dbReference type="GO" id="GO:0006508">
    <property type="term" value="P:proteolysis"/>
    <property type="evidence" value="ECO:0007669"/>
    <property type="project" value="InterPro"/>
</dbReference>
<dbReference type="GO" id="GO:0004190">
    <property type="term" value="F:aspartic-type endopeptidase activity"/>
    <property type="evidence" value="ECO:0007669"/>
    <property type="project" value="InterPro"/>
</dbReference>
<dbReference type="InterPro" id="IPR001969">
    <property type="entry name" value="Aspartic_peptidase_AS"/>
</dbReference>
<evidence type="ECO:0000256" key="12">
    <source>
        <dbReference type="SAM" id="MobiDB-lite"/>
    </source>
</evidence>
<dbReference type="InterPro" id="IPR050825">
    <property type="entry name" value="RBM42_RBP45_47-like"/>
</dbReference>
<protein>
    <recommendedName>
        <fullName evidence="4">RNA-binding protein 42</fullName>
    </recommendedName>
    <alternativeName>
        <fullName evidence="9">RNA-binding motif protein 42</fullName>
    </alternativeName>
</protein>
<feature type="compositionally biased region" description="Basic residues" evidence="12">
    <location>
        <begin position="482"/>
        <end position="495"/>
    </location>
</feature>
<evidence type="ECO:0000256" key="3">
    <source>
        <dbReference type="ARBA" id="ARBA00007408"/>
    </source>
</evidence>
<dbReference type="PROSITE" id="PS50102">
    <property type="entry name" value="RRM"/>
    <property type="match status" value="1"/>
</dbReference>
<organism evidence="15 16">
    <name type="scientific">Pleurodeles waltl</name>
    <name type="common">Iberian ribbed newt</name>
    <dbReference type="NCBI Taxonomy" id="8319"/>
    <lineage>
        <taxon>Eukaryota</taxon>
        <taxon>Metazoa</taxon>
        <taxon>Chordata</taxon>
        <taxon>Craniata</taxon>
        <taxon>Vertebrata</taxon>
        <taxon>Euteleostomi</taxon>
        <taxon>Amphibia</taxon>
        <taxon>Batrachia</taxon>
        <taxon>Caudata</taxon>
        <taxon>Salamandroidea</taxon>
        <taxon>Salamandridae</taxon>
        <taxon>Pleurodelinae</taxon>
        <taxon>Pleurodeles</taxon>
    </lineage>
</organism>
<dbReference type="SUPFAM" id="SSF54928">
    <property type="entry name" value="RNA-binding domain, RBD"/>
    <property type="match status" value="1"/>
</dbReference>
<dbReference type="PROSITE" id="PS50175">
    <property type="entry name" value="ASP_PROT_RETROV"/>
    <property type="match status" value="1"/>
</dbReference>
<dbReference type="Gene3D" id="3.30.70.330">
    <property type="match status" value="1"/>
</dbReference>
<dbReference type="InterPro" id="IPR021109">
    <property type="entry name" value="Peptidase_aspartic_dom_sf"/>
</dbReference>